<dbReference type="Proteomes" id="UP000054107">
    <property type="component" value="Unassembled WGS sequence"/>
</dbReference>
<protein>
    <recommendedName>
        <fullName evidence="3">Molybdopterin synthase catalytic subunit</fullName>
    </recommendedName>
</protein>
<organism evidence="1 2">
    <name type="scientific">Parasitella parasitica</name>
    <dbReference type="NCBI Taxonomy" id="35722"/>
    <lineage>
        <taxon>Eukaryota</taxon>
        <taxon>Fungi</taxon>
        <taxon>Fungi incertae sedis</taxon>
        <taxon>Mucoromycota</taxon>
        <taxon>Mucoromycotina</taxon>
        <taxon>Mucoromycetes</taxon>
        <taxon>Mucorales</taxon>
        <taxon>Mucorineae</taxon>
        <taxon>Mucoraceae</taxon>
        <taxon>Parasitella</taxon>
    </lineage>
</organism>
<dbReference type="EMBL" id="LN732021">
    <property type="protein sequence ID" value="CEP15220.1"/>
    <property type="molecule type" value="Genomic_DNA"/>
</dbReference>
<dbReference type="AlphaFoldDB" id="A0A0B7N9Q6"/>
<accession>A0A0B7N9Q6</accession>
<evidence type="ECO:0000313" key="1">
    <source>
        <dbReference type="EMBL" id="CEP15220.1"/>
    </source>
</evidence>
<dbReference type="InterPro" id="IPR036563">
    <property type="entry name" value="MoaE_sf"/>
</dbReference>
<dbReference type="CDD" id="cd00756">
    <property type="entry name" value="MoaE"/>
    <property type="match status" value="1"/>
</dbReference>
<name>A0A0B7N9Q6_9FUNG</name>
<proteinExistence type="predicted"/>
<evidence type="ECO:0000313" key="2">
    <source>
        <dbReference type="Proteomes" id="UP000054107"/>
    </source>
</evidence>
<dbReference type="Gene3D" id="3.90.1170.40">
    <property type="entry name" value="Molybdopterin biosynthesis MoaE subunit"/>
    <property type="match status" value="1"/>
</dbReference>
<reference evidence="1 2" key="1">
    <citation type="submission" date="2014-09" db="EMBL/GenBank/DDBJ databases">
        <authorList>
            <person name="Ellenberger Sabrina"/>
        </authorList>
    </citation>
    <scope>NUCLEOTIDE SEQUENCE [LARGE SCALE GENOMIC DNA]</scope>
    <source>
        <strain evidence="1 2">CBS 412.66</strain>
    </source>
</reference>
<gene>
    <name evidence="1" type="primary">PARPA_09425.1 scaffold 36645</name>
</gene>
<dbReference type="GO" id="GO:0006777">
    <property type="term" value="P:Mo-molybdopterin cofactor biosynthetic process"/>
    <property type="evidence" value="ECO:0007669"/>
    <property type="project" value="InterPro"/>
</dbReference>
<dbReference type="STRING" id="35722.A0A0B7N9Q6"/>
<keyword evidence="2" id="KW-1185">Reference proteome</keyword>
<dbReference type="PANTHER" id="PTHR23404">
    <property type="entry name" value="MOLYBDOPTERIN SYNTHASE RELATED"/>
    <property type="match status" value="1"/>
</dbReference>
<dbReference type="InterPro" id="IPR003448">
    <property type="entry name" value="Mopterin_biosynth_MoaE"/>
</dbReference>
<sequence>MDCRDIVEISANELPTLDTISQVVQDDGAGATTTFSGTTRDTFEDKAVIELEYEAYVPMAKKVLTELIREARNKWNLKHIAIYHRTGIVPVGKVSVVIATSSTHRVDSMDAARYLIDELKNRCPIWKREFPVFHSAPTWTLLERRFWSNVDGSFIFLGQFLARRFPSAAVVQFALI</sequence>
<evidence type="ECO:0008006" key="3">
    <source>
        <dbReference type="Google" id="ProtNLM"/>
    </source>
</evidence>
<dbReference type="SUPFAM" id="SSF54690">
    <property type="entry name" value="Molybdopterin synthase subunit MoaE"/>
    <property type="match status" value="1"/>
</dbReference>
<dbReference type="Pfam" id="PF02391">
    <property type="entry name" value="MoaE"/>
    <property type="match status" value="1"/>
</dbReference>
<dbReference type="OrthoDB" id="5531344at2759"/>